<evidence type="ECO:0000256" key="1">
    <source>
        <dbReference type="SAM" id="SignalP"/>
    </source>
</evidence>
<feature type="signal peptide" evidence="1">
    <location>
        <begin position="1"/>
        <end position="19"/>
    </location>
</feature>
<proteinExistence type="evidence at transcript level"/>
<dbReference type="EMBL" id="GBZX01001129">
    <property type="protein sequence ID" value="JAG91611.1"/>
    <property type="molecule type" value="mRNA"/>
</dbReference>
<name>A0A0C9RVQ9_AMBAM</name>
<feature type="non-terminal residue" evidence="2">
    <location>
        <position position="100"/>
    </location>
</feature>
<sequence length="100" mass="11129">MFSVSVLVGAHFLLTAAQAAEKQALQSLSPCYAFFFFQCKYYYRGNQAIPGWGRTNQVVCSVCCFSTRQLQFLCHSFLSGDGRCLLFFQGSYVGSVTLLP</sequence>
<feature type="chain" id="PRO_5002202497" evidence="1">
    <location>
        <begin position="20"/>
        <end position="100"/>
    </location>
</feature>
<reference evidence="2" key="1">
    <citation type="journal article" date="2015" name="PLoS ONE">
        <title>An Insight into the Sialome of the Lone Star Tick, Amblyomma americanum, with a Glimpse on Its Time Dependent Gene Expression.</title>
        <authorList>
            <person name="Karim S."/>
            <person name="Ribeiro J.M."/>
        </authorList>
    </citation>
    <scope>NUCLEOTIDE SEQUENCE</scope>
    <source>
        <tissue evidence="2">Salivary gland</tissue>
    </source>
</reference>
<protein>
    <submittedName>
        <fullName evidence="2">Putative secreted protein</fullName>
    </submittedName>
</protein>
<dbReference type="AlphaFoldDB" id="A0A0C9RVQ9"/>
<accession>A0A0C9RVQ9</accession>
<organism evidence="2">
    <name type="scientific">Amblyomma americanum</name>
    <name type="common">Lone star tick</name>
    <dbReference type="NCBI Taxonomy" id="6943"/>
    <lineage>
        <taxon>Eukaryota</taxon>
        <taxon>Metazoa</taxon>
        <taxon>Ecdysozoa</taxon>
        <taxon>Arthropoda</taxon>
        <taxon>Chelicerata</taxon>
        <taxon>Arachnida</taxon>
        <taxon>Acari</taxon>
        <taxon>Parasitiformes</taxon>
        <taxon>Ixodida</taxon>
        <taxon>Ixodoidea</taxon>
        <taxon>Ixodidae</taxon>
        <taxon>Amblyomminae</taxon>
        <taxon>Amblyomma</taxon>
    </lineage>
</organism>
<evidence type="ECO:0000313" key="2">
    <source>
        <dbReference type="EMBL" id="JAG91611.1"/>
    </source>
</evidence>
<keyword evidence="1" id="KW-0732">Signal</keyword>